<evidence type="ECO:0000256" key="2">
    <source>
        <dbReference type="SAM" id="MobiDB-lite"/>
    </source>
</evidence>
<dbReference type="InterPro" id="IPR001680">
    <property type="entry name" value="WD40_rpt"/>
</dbReference>
<dbReference type="InterPro" id="IPR015943">
    <property type="entry name" value="WD40/YVTN_repeat-like_dom_sf"/>
</dbReference>
<dbReference type="PANTHER" id="PTHR19879">
    <property type="entry name" value="TRANSCRIPTION INITIATION FACTOR TFIID"/>
    <property type="match status" value="1"/>
</dbReference>
<dbReference type="InterPro" id="IPR036322">
    <property type="entry name" value="WD40_repeat_dom_sf"/>
</dbReference>
<dbReference type="GO" id="GO:0005509">
    <property type="term" value="F:calcium ion binding"/>
    <property type="evidence" value="ECO:0007669"/>
    <property type="project" value="InterPro"/>
</dbReference>
<dbReference type="InterPro" id="IPR002048">
    <property type="entry name" value="EF_hand_dom"/>
</dbReference>
<gene>
    <name evidence="4" type="ORF">SNEC2469_LOCUS19071</name>
</gene>
<dbReference type="PROSITE" id="PS50082">
    <property type="entry name" value="WD_REPEATS_2"/>
    <property type="match status" value="1"/>
</dbReference>
<protein>
    <recommendedName>
        <fullName evidence="3">EF-hand domain-containing protein</fullName>
    </recommendedName>
</protein>
<keyword evidence="1" id="KW-0853">WD repeat</keyword>
<evidence type="ECO:0000259" key="3">
    <source>
        <dbReference type="PROSITE" id="PS50222"/>
    </source>
</evidence>
<dbReference type="Proteomes" id="UP000601435">
    <property type="component" value="Unassembled WGS sequence"/>
</dbReference>
<dbReference type="InterPro" id="IPR011992">
    <property type="entry name" value="EF-hand-dom_pair"/>
</dbReference>
<dbReference type="PROSITE" id="PS50294">
    <property type="entry name" value="WD_REPEATS_REGION"/>
    <property type="match status" value="1"/>
</dbReference>
<feature type="repeat" description="WD" evidence="1">
    <location>
        <begin position="354"/>
        <end position="385"/>
    </location>
</feature>
<dbReference type="PROSITE" id="PS50222">
    <property type="entry name" value="EF_HAND_2"/>
    <property type="match status" value="2"/>
</dbReference>
<feature type="region of interest" description="Disordered" evidence="2">
    <location>
        <begin position="1"/>
        <end position="23"/>
    </location>
</feature>
<dbReference type="SUPFAM" id="SSF50978">
    <property type="entry name" value="WD40 repeat-like"/>
    <property type="match status" value="1"/>
</dbReference>
<keyword evidence="5" id="KW-1185">Reference proteome</keyword>
<dbReference type="Gene3D" id="1.10.238.10">
    <property type="entry name" value="EF-hand"/>
    <property type="match status" value="1"/>
</dbReference>
<dbReference type="SMART" id="SM00320">
    <property type="entry name" value="WD40"/>
    <property type="match status" value="6"/>
</dbReference>
<proteinExistence type="predicted"/>
<comment type="caution">
    <text evidence="4">The sequence shown here is derived from an EMBL/GenBank/DDBJ whole genome shotgun (WGS) entry which is preliminary data.</text>
</comment>
<dbReference type="AlphaFoldDB" id="A0A812WGF3"/>
<dbReference type="CDD" id="cd00051">
    <property type="entry name" value="EFh"/>
    <property type="match status" value="1"/>
</dbReference>
<organism evidence="4 5">
    <name type="scientific">Symbiodinium necroappetens</name>
    <dbReference type="NCBI Taxonomy" id="1628268"/>
    <lineage>
        <taxon>Eukaryota</taxon>
        <taxon>Sar</taxon>
        <taxon>Alveolata</taxon>
        <taxon>Dinophyceae</taxon>
        <taxon>Suessiales</taxon>
        <taxon>Symbiodiniaceae</taxon>
        <taxon>Symbiodinium</taxon>
    </lineage>
</organism>
<dbReference type="EMBL" id="CAJNJA010032453">
    <property type="protein sequence ID" value="CAE7667403.1"/>
    <property type="molecule type" value="Genomic_DNA"/>
</dbReference>
<evidence type="ECO:0000313" key="4">
    <source>
        <dbReference type="EMBL" id="CAE7667403.1"/>
    </source>
</evidence>
<name>A0A812WGF3_9DINO</name>
<dbReference type="PANTHER" id="PTHR19879:SF9">
    <property type="entry name" value="TRANSCRIPTION INITIATION FACTOR TFIID SUBUNIT 5"/>
    <property type="match status" value="1"/>
</dbReference>
<evidence type="ECO:0000256" key="1">
    <source>
        <dbReference type="PROSITE-ProRule" id="PRU00221"/>
    </source>
</evidence>
<accession>A0A812WGF3</accession>
<feature type="domain" description="EF-hand" evidence="3">
    <location>
        <begin position="58"/>
        <end position="93"/>
    </location>
</feature>
<dbReference type="SUPFAM" id="SSF47473">
    <property type="entry name" value="EF-hand"/>
    <property type="match status" value="1"/>
</dbReference>
<dbReference type="OrthoDB" id="270584at2759"/>
<dbReference type="Pfam" id="PF00400">
    <property type="entry name" value="WD40"/>
    <property type="match status" value="2"/>
</dbReference>
<sequence length="525" mass="57109">MSSPTSLAKAVAKAKKDDTSTGDPEQLIQAFRKIDLRGSGEIRLEELASVAKDLGIRCSKNTLKKVFHAVDSDRRGMINFDQFKTVYSMLSTQEKVKELLPEASAVFIDYRNSVEQDPSFAKHFPMPQSYAAVSKYSNHFHATVETLRWVADGQFLAATSEGKLLIFNAANHADEPIRQCSVVGTPLYCMDAYPGGAGILVGLGSKAENLYLWDMGEEQVKQPFMQQGPIAACSLANEIALAGSGDGSIGMHDLETGTCITTWPMHESHVTSIKIDHDGRRVCSTSRDGRVVVFDHNTSSMASCVMAEIPDAAAGYAVYDAVWCGDTELLTAGDDFCIKRWDIRRPNDLPMARYMGHTSCVRSLAVSPDRQLFASGTSDSSVRLWALDPSGARAFLSGTEDGIRITDLLTDLKARRDIAVELVHAGEGDLEEVRELTQEIEHLEASVVGSQGSDEEIIDVHGNIRAVLGLPGHSLTVGTLAWQTAGPGQHRLISGAQDEFVHLFEFSKNNVVSGLADMTRQCSAH</sequence>
<feature type="domain" description="EF-hand" evidence="3">
    <location>
        <begin position="22"/>
        <end position="57"/>
    </location>
</feature>
<dbReference type="Gene3D" id="2.130.10.10">
    <property type="entry name" value="YVTN repeat-like/Quinoprotein amine dehydrogenase"/>
    <property type="match status" value="2"/>
</dbReference>
<evidence type="ECO:0000313" key="5">
    <source>
        <dbReference type="Proteomes" id="UP000601435"/>
    </source>
</evidence>
<dbReference type="Pfam" id="PF13499">
    <property type="entry name" value="EF-hand_7"/>
    <property type="match status" value="1"/>
</dbReference>
<dbReference type="SMART" id="SM00054">
    <property type="entry name" value="EFh"/>
    <property type="match status" value="2"/>
</dbReference>
<reference evidence="4" key="1">
    <citation type="submission" date="2021-02" db="EMBL/GenBank/DDBJ databases">
        <authorList>
            <person name="Dougan E. K."/>
            <person name="Rhodes N."/>
            <person name="Thang M."/>
            <person name="Chan C."/>
        </authorList>
    </citation>
    <scope>NUCLEOTIDE SEQUENCE</scope>
</reference>